<reference evidence="2 3" key="1">
    <citation type="journal article" date="2014" name="Genome Announc.">
        <title>Draft Genome Sequence of the Iron-Oxidizing, Acidophilic, and Halotolerant 'Thiobacillus prosperus' Type Strain DSM 5130.</title>
        <authorList>
            <person name="Ossandon F.J."/>
            <person name="Cardenas J.P."/>
            <person name="Corbett M."/>
            <person name="Quatrini R."/>
            <person name="Holmes D.S."/>
            <person name="Watkin E."/>
        </authorList>
    </citation>
    <scope>NUCLEOTIDE SEQUENCE [LARGE SCALE GENOMIC DNA]</scope>
    <source>
        <strain evidence="2 3">DSM 5130</strain>
    </source>
</reference>
<dbReference type="PANTHER" id="PTHR34700:SF4">
    <property type="entry name" value="PHAGE-LIKE ELEMENT PBSX PROTEIN XKDP"/>
    <property type="match status" value="1"/>
</dbReference>
<gene>
    <name evidence="2" type="ORF">Thpro_022526</name>
</gene>
<organism evidence="2 3">
    <name type="scientific">Acidihalobacter prosperus</name>
    <dbReference type="NCBI Taxonomy" id="160660"/>
    <lineage>
        <taxon>Bacteria</taxon>
        <taxon>Pseudomonadati</taxon>
        <taxon>Pseudomonadota</taxon>
        <taxon>Gammaproteobacteria</taxon>
        <taxon>Chromatiales</taxon>
        <taxon>Ectothiorhodospiraceae</taxon>
        <taxon>Acidihalobacter</taxon>
    </lineage>
</organism>
<dbReference type="CDD" id="cd00118">
    <property type="entry name" value="LysM"/>
    <property type="match status" value="1"/>
</dbReference>
<dbReference type="InterPro" id="IPR052196">
    <property type="entry name" value="Bact_Kbp"/>
</dbReference>
<dbReference type="Gene3D" id="3.10.350.10">
    <property type="entry name" value="LysM domain"/>
    <property type="match status" value="1"/>
</dbReference>
<dbReference type="EMBL" id="JQSG02000006">
    <property type="protein sequence ID" value="OBS08276.1"/>
    <property type="molecule type" value="Genomic_DNA"/>
</dbReference>
<feature type="domain" description="LysM" evidence="1">
    <location>
        <begin position="26"/>
        <end position="74"/>
    </location>
</feature>
<dbReference type="InterPro" id="IPR018392">
    <property type="entry name" value="LysM"/>
</dbReference>
<evidence type="ECO:0000259" key="1">
    <source>
        <dbReference type="PROSITE" id="PS51782"/>
    </source>
</evidence>
<evidence type="ECO:0000313" key="2">
    <source>
        <dbReference type="EMBL" id="OBS08276.1"/>
    </source>
</evidence>
<dbReference type="Pfam" id="PF01476">
    <property type="entry name" value="LysM"/>
    <property type="match status" value="1"/>
</dbReference>
<accession>A0A1A6C135</accession>
<keyword evidence="3" id="KW-1185">Reference proteome</keyword>
<dbReference type="Proteomes" id="UP000029273">
    <property type="component" value="Unassembled WGS sequence"/>
</dbReference>
<dbReference type="SUPFAM" id="SSF54106">
    <property type="entry name" value="LysM domain"/>
    <property type="match status" value="1"/>
</dbReference>
<dbReference type="STRING" id="160660.BJI67_15020"/>
<sequence length="344" mass="38668">MPAATPLPPEKPPAATPVKIKPTAPKRYVVKKGDTLWDIAEHFLHSPWNWPEIWYDNPHIKNPHWIYPGDVLTLYYVNGKPRISITGGPRVSGLPTVILKPSVEYQALPRTEHPIPIQTITPFLVHPRVVPVELFDKAPHIVAAADRRILYSSDNRVYVRGLPADAKQSWYSVYRPGPPLKDPKNGDIIGHEVVYLGDIHIIHRGKIATGVLEHTREEVSAGDRLLPLARKHYDYTFMPRAPKTQIHAQIIALFNSISMVGQYQVVVIDSGTRDGLERGDVLAIDQHGRTINDPYATRQESRQVTLPNEHIGLVMVFRTFKRISYALVMSATKPITVGNLAHNP</sequence>
<dbReference type="AlphaFoldDB" id="A0A1A6C135"/>
<evidence type="ECO:0000313" key="3">
    <source>
        <dbReference type="Proteomes" id="UP000029273"/>
    </source>
</evidence>
<comment type="caution">
    <text evidence="2">The sequence shown here is derived from an EMBL/GenBank/DDBJ whole genome shotgun (WGS) entry which is preliminary data.</text>
</comment>
<proteinExistence type="predicted"/>
<dbReference type="InterPro" id="IPR036779">
    <property type="entry name" value="LysM_dom_sf"/>
</dbReference>
<dbReference type="RefSeq" id="WP_052064354.1">
    <property type="nucleotide sequence ID" value="NZ_JQSG02000006.1"/>
</dbReference>
<dbReference type="PROSITE" id="PS51782">
    <property type="entry name" value="LYSM"/>
    <property type="match status" value="1"/>
</dbReference>
<name>A0A1A6C135_9GAMM</name>
<dbReference type="PANTHER" id="PTHR34700">
    <property type="entry name" value="POTASSIUM BINDING PROTEIN KBP"/>
    <property type="match status" value="1"/>
</dbReference>
<protein>
    <recommendedName>
        <fullName evidence="1">LysM domain-containing protein</fullName>
    </recommendedName>
</protein>